<proteinExistence type="predicted"/>
<reference evidence="1" key="1">
    <citation type="submission" date="2021-01" db="EMBL/GenBank/DDBJ databases">
        <authorList>
            <person name="Corre E."/>
            <person name="Pelletier E."/>
            <person name="Niang G."/>
            <person name="Scheremetjew M."/>
            <person name="Finn R."/>
            <person name="Kale V."/>
            <person name="Holt S."/>
            <person name="Cochrane G."/>
            <person name="Meng A."/>
            <person name="Brown T."/>
            <person name="Cohen L."/>
        </authorList>
    </citation>
    <scope>NUCLEOTIDE SEQUENCE</scope>
    <source>
        <strain evidence="1">MM31A-1</strain>
    </source>
</reference>
<accession>A0A7S3Q7I2</accession>
<dbReference type="AlphaFoldDB" id="A0A7S3Q7I2"/>
<sequence>MKLIQKHTFQMPISFYTPTRISFPDQGSNGDDLLYQMRPSRTKNRQSTGDGTYAMPVPTLTWPGPRANPDSLSAIKFKTLAEANPSSKSQYDHSCNGPFEPILSNRFTDMPSSSPFHSIPIDPYHHRIQNFYSKTTASSSPSFSIDPYSTTLLPSFIHSSLSSQLVPDGTYVRVCIQTVQSLCSNK</sequence>
<evidence type="ECO:0000313" key="1">
    <source>
        <dbReference type="EMBL" id="CAE0468397.1"/>
    </source>
</evidence>
<protein>
    <submittedName>
        <fullName evidence="1">Uncharacterized protein</fullName>
    </submittedName>
</protein>
<name>A0A7S3Q7I2_9STRA</name>
<gene>
    <name evidence="1" type="ORF">CDEB00056_LOCUS13250</name>
</gene>
<organism evidence="1">
    <name type="scientific">Chaetoceros debilis</name>
    <dbReference type="NCBI Taxonomy" id="122233"/>
    <lineage>
        <taxon>Eukaryota</taxon>
        <taxon>Sar</taxon>
        <taxon>Stramenopiles</taxon>
        <taxon>Ochrophyta</taxon>
        <taxon>Bacillariophyta</taxon>
        <taxon>Coscinodiscophyceae</taxon>
        <taxon>Chaetocerotophycidae</taxon>
        <taxon>Chaetocerotales</taxon>
        <taxon>Chaetocerotaceae</taxon>
        <taxon>Chaetoceros</taxon>
    </lineage>
</organism>
<dbReference type="EMBL" id="HBIO01017252">
    <property type="protein sequence ID" value="CAE0468397.1"/>
    <property type="molecule type" value="Transcribed_RNA"/>
</dbReference>